<gene>
    <name evidence="1" type="ORF">g.1266</name>
</gene>
<feature type="non-terminal residue" evidence="1">
    <location>
        <position position="1"/>
    </location>
</feature>
<protein>
    <submittedName>
        <fullName evidence="1">Uncharacterized protein</fullName>
    </submittedName>
</protein>
<dbReference type="AlphaFoldDB" id="A0A146LJN5"/>
<name>A0A146LJN5_LYGHE</name>
<reference evidence="1" key="1">
    <citation type="journal article" date="2016" name="Gigascience">
        <title>De novo construction of an expanded transcriptome assembly for the western tarnished plant bug, Lygus hesperus.</title>
        <authorList>
            <person name="Tassone E.E."/>
            <person name="Geib S.M."/>
            <person name="Hall B."/>
            <person name="Fabrick J.A."/>
            <person name="Brent C.S."/>
            <person name="Hull J.J."/>
        </authorList>
    </citation>
    <scope>NUCLEOTIDE SEQUENCE</scope>
</reference>
<evidence type="ECO:0000313" key="1">
    <source>
        <dbReference type="EMBL" id="JAQ07699.1"/>
    </source>
</evidence>
<dbReference type="EMBL" id="GDHC01010930">
    <property type="protein sequence ID" value="JAQ07699.1"/>
    <property type="molecule type" value="Transcribed_RNA"/>
</dbReference>
<sequence>RTVKHTKVMIKRAYLMNRKGAVQATMHKIVIAEEHTSDTTVYECHCTHHTWLMANVHIQVIRQVRQGVVNFSTTCGCLADRMMSQRLVTIVVCCKLLQYTHNRVFH</sequence>
<accession>A0A146LJN5</accession>
<proteinExistence type="predicted"/>
<organism evidence="1">
    <name type="scientific">Lygus hesperus</name>
    <name type="common">Western plant bug</name>
    <dbReference type="NCBI Taxonomy" id="30085"/>
    <lineage>
        <taxon>Eukaryota</taxon>
        <taxon>Metazoa</taxon>
        <taxon>Ecdysozoa</taxon>
        <taxon>Arthropoda</taxon>
        <taxon>Hexapoda</taxon>
        <taxon>Insecta</taxon>
        <taxon>Pterygota</taxon>
        <taxon>Neoptera</taxon>
        <taxon>Paraneoptera</taxon>
        <taxon>Hemiptera</taxon>
        <taxon>Heteroptera</taxon>
        <taxon>Panheteroptera</taxon>
        <taxon>Cimicomorpha</taxon>
        <taxon>Miridae</taxon>
        <taxon>Mirini</taxon>
        <taxon>Lygus</taxon>
    </lineage>
</organism>